<accession>A0A397J4L6</accession>
<evidence type="ECO:0000313" key="1">
    <source>
        <dbReference type="EMBL" id="RHZ82357.1"/>
    </source>
</evidence>
<dbReference type="EMBL" id="PQFF01000102">
    <property type="protein sequence ID" value="RHZ82357.1"/>
    <property type="molecule type" value="Genomic_DNA"/>
</dbReference>
<comment type="caution">
    <text evidence="1">The sequence shown here is derived from an EMBL/GenBank/DDBJ whole genome shotgun (WGS) entry which is preliminary data.</text>
</comment>
<sequence length="79" mass="9145">MKLIYALLRNQEDKKELKLFVQLVMELIIGSIQATQTLQLYQSELIQKFSDRTKANLKNMTSVSKEIAILKDGYLVVKK</sequence>
<reference evidence="1 2" key="1">
    <citation type="submission" date="2018-08" db="EMBL/GenBank/DDBJ databases">
        <title>Genome and evolution of the arbuscular mycorrhizal fungus Diversispora epigaea (formerly Glomus versiforme) and its bacterial endosymbionts.</title>
        <authorList>
            <person name="Sun X."/>
            <person name="Fei Z."/>
            <person name="Harrison M."/>
        </authorList>
    </citation>
    <scope>NUCLEOTIDE SEQUENCE [LARGE SCALE GENOMIC DNA]</scope>
    <source>
        <strain evidence="1 2">IT104</strain>
    </source>
</reference>
<proteinExistence type="predicted"/>
<protein>
    <submittedName>
        <fullName evidence="1">Uncharacterized protein</fullName>
    </submittedName>
</protein>
<name>A0A397J4L6_9GLOM</name>
<gene>
    <name evidence="1" type="ORF">Glove_109g419</name>
</gene>
<dbReference type="Proteomes" id="UP000266861">
    <property type="component" value="Unassembled WGS sequence"/>
</dbReference>
<keyword evidence="2" id="KW-1185">Reference proteome</keyword>
<evidence type="ECO:0000313" key="2">
    <source>
        <dbReference type="Proteomes" id="UP000266861"/>
    </source>
</evidence>
<organism evidence="1 2">
    <name type="scientific">Diversispora epigaea</name>
    <dbReference type="NCBI Taxonomy" id="1348612"/>
    <lineage>
        <taxon>Eukaryota</taxon>
        <taxon>Fungi</taxon>
        <taxon>Fungi incertae sedis</taxon>
        <taxon>Mucoromycota</taxon>
        <taxon>Glomeromycotina</taxon>
        <taxon>Glomeromycetes</taxon>
        <taxon>Diversisporales</taxon>
        <taxon>Diversisporaceae</taxon>
        <taxon>Diversispora</taxon>
    </lineage>
</organism>
<dbReference type="AlphaFoldDB" id="A0A397J4L6"/>